<dbReference type="EMBL" id="FOLQ01000003">
    <property type="protein sequence ID" value="SFD02417.1"/>
    <property type="molecule type" value="Genomic_DNA"/>
</dbReference>
<dbReference type="GO" id="GO:0016740">
    <property type="term" value="F:transferase activity"/>
    <property type="evidence" value="ECO:0007669"/>
    <property type="project" value="UniProtKB-KW"/>
</dbReference>
<dbReference type="InterPro" id="IPR013024">
    <property type="entry name" value="GGCT-like"/>
</dbReference>
<evidence type="ECO:0000313" key="3">
    <source>
        <dbReference type="Proteomes" id="UP000198598"/>
    </source>
</evidence>
<dbReference type="Gene3D" id="3.10.490.10">
    <property type="entry name" value="Gamma-glutamyl cyclotransferase-like"/>
    <property type="match status" value="1"/>
</dbReference>
<dbReference type="InterPro" id="IPR036568">
    <property type="entry name" value="GGCT-like_sf"/>
</dbReference>
<evidence type="ECO:0000259" key="1">
    <source>
        <dbReference type="Pfam" id="PF06094"/>
    </source>
</evidence>
<feature type="domain" description="Gamma-glutamylcyclotransferase AIG2-like" evidence="1">
    <location>
        <begin position="8"/>
        <end position="132"/>
    </location>
</feature>
<dbReference type="InterPro" id="IPR009288">
    <property type="entry name" value="AIG2-like_dom"/>
</dbReference>
<proteinExistence type="predicted"/>
<dbReference type="RefSeq" id="WP_093825281.1">
    <property type="nucleotide sequence ID" value="NZ_FOLQ01000003.1"/>
</dbReference>
<protein>
    <submittedName>
        <fullName evidence="2">Uncharacterized conserved protein YtfP, gamma-glutamylcyclotransferase (GGCT)/AIG2-like family</fullName>
    </submittedName>
</protein>
<gene>
    <name evidence="2" type="ORF">SAMN05216167_10327</name>
</gene>
<accession>A0A1I1NY00</accession>
<organism evidence="2 3">
    <name type="scientific">Spirosoma endophyticum</name>
    <dbReference type="NCBI Taxonomy" id="662367"/>
    <lineage>
        <taxon>Bacteria</taxon>
        <taxon>Pseudomonadati</taxon>
        <taxon>Bacteroidota</taxon>
        <taxon>Cytophagia</taxon>
        <taxon>Cytophagales</taxon>
        <taxon>Cytophagaceae</taxon>
        <taxon>Spirosoma</taxon>
    </lineage>
</organism>
<dbReference type="Proteomes" id="UP000198598">
    <property type="component" value="Unassembled WGS sequence"/>
</dbReference>
<name>A0A1I1NY00_9BACT</name>
<dbReference type="OrthoDB" id="482277at2"/>
<dbReference type="AlphaFoldDB" id="A0A1I1NY00"/>
<dbReference type="SUPFAM" id="SSF110857">
    <property type="entry name" value="Gamma-glutamyl cyclotransferase-like"/>
    <property type="match status" value="1"/>
</dbReference>
<reference evidence="2 3" key="1">
    <citation type="submission" date="2016-10" db="EMBL/GenBank/DDBJ databases">
        <authorList>
            <person name="de Groot N.N."/>
        </authorList>
    </citation>
    <scope>NUCLEOTIDE SEQUENCE [LARGE SCALE GENOMIC DNA]</scope>
    <source>
        <strain evidence="2 3">DSM 26130</strain>
    </source>
</reference>
<evidence type="ECO:0000313" key="2">
    <source>
        <dbReference type="EMBL" id="SFD02417.1"/>
    </source>
</evidence>
<dbReference type="CDD" id="cd06661">
    <property type="entry name" value="GGCT_like"/>
    <property type="match status" value="1"/>
</dbReference>
<keyword evidence="2" id="KW-0808">Transferase</keyword>
<keyword evidence="3" id="KW-1185">Reference proteome</keyword>
<dbReference type="Pfam" id="PF06094">
    <property type="entry name" value="GGACT"/>
    <property type="match status" value="1"/>
</dbReference>
<sequence length="137" mass="15231">MATDSDLLFVYGTLRPPFTNPYAQHLHQHSRYVGDGKFPGQLFNLGSYPGAIYQPESTATVYGSVYNISVNKQLLLAYLDNYEGIGEAFEKPHEYVRTVIEVSSGDSIVDCWVYLYSLTVTGKQLISSGDYVAFLGL</sequence>
<dbReference type="STRING" id="662367.SAMN05216167_10327"/>